<dbReference type="CDD" id="cd02894">
    <property type="entry name" value="GGTase-II"/>
    <property type="match status" value="1"/>
</dbReference>
<protein>
    <recommendedName>
        <fullName evidence="12 13">Geranylgeranyl transferase type-2 subunit beta</fullName>
        <ecNumber evidence="3 13">2.5.1.60</ecNumber>
    </recommendedName>
</protein>
<evidence type="ECO:0000256" key="13">
    <source>
        <dbReference type="RuleBase" id="RU365076"/>
    </source>
</evidence>
<evidence type="ECO:0000256" key="11">
    <source>
        <dbReference type="ARBA" id="ARBA00062019"/>
    </source>
</evidence>
<dbReference type="InterPro" id="IPR001330">
    <property type="entry name" value="Prenyltrans"/>
</dbReference>
<sequence length="422" mass="47437">MILGSSCNTVSDTTTLKHDIELPSKIPELLLEKHVKYLISYETDKDEYTYCMTEHMRMSGMYWGLTALDLMGKLEQADKQRVLEFIGQCQSDCGGISASIEHDPHLLYTLSAIQILCIYDALDVINVEKVVKYVKERQQPDGSFTGDCWGEVDVRFSFCAVATLSLVNRLDAINIEKAVEFIIKCMNFDGAFGSKPGSESHAGLIYCCVGLLSITGHLHLIDADRLGWWLCERQLPSGGLNGRPEKLPDVCYSWWVLSALTILGRLHWIDKKRLVNYILICQDTESGGFSDRPGDVADPFHTLFGLTALSLLDRDYSLKPINPTYCMPETIVKHPLNPTCRALFPVEQKSTLNSSEDPPLTLQSWLGISKVNEHAKNELYDMKLINNSLDIPNQTKRDTFEPEVYNFSRGYGAPVGAPRVQR</sequence>
<dbReference type="PANTHER" id="PTHR11774">
    <property type="entry name" value="GERANYLGERANYL TRANSFERASE TYPE BETA SUBUNIT"/>
    <property type="match status" value="1"/>
</dbReference>
<dbReference type="EMBL" id="GL449633">
    <property type="protein sequence ID" value="EFN82366.1"/>
    <property type="molecule type" value="Genomic_DNA"/>
</dbReference>
<keyword evidence="16" id="KW-1185">Reference proteome</keyword>
<evidence type="ECO:0000256" key="8">
    <source>
        <dbReference type="ARBA" id="ARBA00022737"/>
    </source>
</evidence>
<dbReference type="PANTHER" id="PTHR11774:SF11">
    <property type="entry name" value="GERANYLGERANYL TRANSFERASE TYPE-2 SUBUNIT BETA"/>
    <property type="match status" value="1"/>
</dbReference>
<dbReference type="Proteomes" id="UP000008237">
    <property type="component" value="Unassembled WGS sequence"/>
</dbReference>
<evidence type="ECO:0000256" key="10">
    <source>
        <dbReference type="ARBA" id="ARBA00047658"/>
    </source>
</evidence>
<evidence type="ECO:0000256" key="4">
    <source>
        <dbReference type="ARBA" id="ARBA00022553"/>
    </source>
</evidence>
<comment type="function">
    <text evidence="13">Catalyzes the transfer of a geranylgeranyl moiety from geranylgeranyl diphosphate to both cysteines of proteins with the C-terminal sequence -XXCC, -XCXC and -CCXX.</text>
</comment>
<dbReference type="FunFam" id="1.50.10.20:FF:000004">
    <property type="entry name" value="Geranylgeranyl transferase type-2 subunit beta"/>
    <property type="match status" value="1"/>
</dbReference>
<evidence type="ECO:0000256" key="5">
    <source>
        <dbReference type="ARBA" id="ARBA00022602"/>
    </source>
</evidence>
<evidence type="ECO:0000259" key="14">
    <source>
        <dbReference type="Pfam" id="PF00432"/>
    </source>
</evidence>
<keyword evidence="6 13" id="KW-0808">Transferase</keyword>
<evidence type="ECO:0000256" key="6">
    <source>
        <dbReference type="ARBA" id="ARBA00022679"/>
    </source>
</evidence>
<keyword evidence="9 13" id="KW-0862">Zinc</keyword>
<dbReference type="GO" id="GO:0046872">
    <property type="term" value="F:metal ion binding"/>
    <property type="evidence" value="ECO:0007669"/>
    <property type="project" value="UniProtKB-KW"/>
</dbReference>
<dbReference type="AlphaFoldDB" id="E2BPG2"/>
<evidence type="ECO:0000256" key="12">
    <source>
        <dbReference type="ARBA" id="ARBA00069127"/>
    </source>
</evidence>
<accession>E2BPG2</accession>
<evidence type="ECO:0000256" key="9">
    <source>
        <dbReference type="ARBA" id="ARBA00022833"/>
    </source>
</evidence>
<organism evidence="16">
    <name type="scientific">Harpegnathos saltator</name>
    <name type="common">Jerdon's jumping ant</name>
    <dbReference type="NCBI Taxonomy" id="610380"/>
    <lineage>
        <taxon>Eukaryota</taxon>
        <taxon>Metazoa</taxon>
        <taxon>Ecdysozoa</taxon>
        <taxon>Arthropoda</taxon>
        <taxon>Hexapoda</taxon>
        <taxon>Insecta</taxon>
        <taxon>Pterygota</taxon>
        <taxon>Neoptera</taxon>
        <taxon>Endopterygota</taxon>
        <taxon>Hymenoptera</taxon>
        <taxon>Apocrita</taxon>
        <taxon>Aculeata</taxon>
        <taxon>Formicoidea</taxon>
        <taxon>Formicidae</taxon>
        <taxon>Ponerinae</taxon>
        <taxon>Ponerini</taxon>
        <taxon>Harpegnathos</taxon>
    </lineage>
</organism>
<evidence type="ECO:0000256" key="1">
    <source>
        <dbReference type="ARBA" id="ARBA00002902"/>
    </source>
</evidence>
<comment type="cofactor">
    <cofactor evidence="13">
        <name>Zn(2+)</name>
        <dbReference type="ChEBI" id="CHEBI:29105"/>
    </cofactor>
    <text evidence="13">Binds 1 zinc ion per subunit.</text>
</comment>
<dbReference type="SUPFAM" id="SSF48239">
    <property type="entry name" value="Terpenoid cyclases/Protein prenyltransferases"/>
    <property type="match status" value="1"/>
</dbReference>
<evidence type="ECO:0000313" key="15">
    <source>
        <dbReference type="EMBL" id="EFN82366.1"/>
    </source>
</evidence>
<keyword evidence="8" id="KW-0677">Repeat</keyword>
<feature type="domain" description="Prenyltransferase alpha-alpha toroid" evidence="14">
    <location>
        <begin position="29"/>
        <end position="327"/>
    </location>
</feature>
<proteinExistence type="inferred from homology"/>
<keyword evidence="7 13" id="KW-0479">Metal-binding</keyword>
<evidence type="ECO:0000256" key="2">
    <source>
        <dbReference type="ARBA" id="ARBA00010497"/>
    </source>
</evidence>
<comment type="subunit">
    <text evidence="11">Heterotrimer composed of RABGGTA, RABGGTB and CHM; within this trimer, RABGGTA and RABGGTB form the catalytic component B, while CHM (component A) mediates peptide substrate binding. The Rab GGTase dimer (RGGT) interacts with CHM (component A) prior to Rab protein binding; the association is stabilized by geranylgeranyl pyrophosphate (GGpp). The CHM:RGGT:Rab complex is destabilized by GGpp. Interaction of RABGGTB with prenylated PTP4A2 precludes its association with RABGGTA and inhibits enzyme activity. Interacts with CHODL. Interacts with non-phosphorylated form of RAB8A; phosphorylation of RAB8A at 'Thr-72' disrupts this interaction.</text>
</comment>
<dbReference type="OrthoDB" id="5428259at2759"/>
<dbReference type="InParanoid" id="E2BPG2"/>
<evidence type="ECO:0000256" key="7">
    <source>
        <dbReference type="ARBA" id="ARBA00022723"/>
    </source>
</evidence>
<gene>
    <name evidence="15" type="ORF">EAI_01507</name>
</gene>
<dbReference type="GO" id="GO:0005968">
    <property type="term" value="C:Rab-protein geranylgeranyltransferase complex"/>
    <property type="evidence" value="ECO:0007669"/>
    <property type="project" value="UniProtKB-UniRule"/>
</dbReference>
<reference evidence="15 16" key="1">
    <citation type="journal article" date="2010" name="Science">
        <title>Genomic comparison of the ants Camponotus floridanus and Harpegnathos saltator.</title>
        <authorList>
            <person name="Bonasio R."/>
            <person name="Zhang G."/>
            <person name="Ye C."/>
            <person name="Mutti N.S."/>
            <person name="Fang X."/>
            <person name="Qin N."/>
            <person name="Donahue G."/>
            <person name="Yang P."/>
            <person name="Li Q."/>
            <person name="Li C."/>
            <person name="Zhang P."/>
            <person name="Huang Z."/>
            <person name="Berger S.L."/>
            <person name="Reinberg D."/>
            <person name="Wang J."/>
            <person name="Liebig J."/>
        </authorList>
    </citation>
    <scope>NUCLEOTIDE SEQUENCE [LARGE SCALE GENOMIC DNA]</scope>
    <source>
        <strain evidence="15 16">R22 G/1</strain>
    </source>
</reference>
<evidence type="ECO:0000256" key="3">
    <source>
        <dbReference type="ARBA" id="ARBA00012656"/>
    </source>
</evidence>
<dbReference type="InterPro" id="IPR026873">
    <property type="entry name" value="Ptb1"/>
</dbReference>
<dbReference type="Pfam" id="PF00432">
    <property type="entry name" value="Prenyltrans"/>
    <property type="match status" value="1"/>
</dbReference>
<comment type="similarity">
    <text evidence="2 13">Belongs to the protein prenyltransferase subunit beta family.</text>
</comment>
<dbReference type="Gene3D" id="1.50.10.20">
    <property type="match status" value="1"/>
</dbReference>
<dbReference type="STRING" id="610380.E2BPG2"/>
<dbReference type="OMA" id="AESHCGQ"/>
<evidence type="ECO:0000313" key="16">
    <source>
        <dbReference type="Proteomes" id="UP000008237"/>
    </source>
</evidence>
<dbReference type="InterPro" id="IPR008930">
    <property type="entry name" value="Terpenoid_cyclase/PrenylTrfase"/>
</dbReference>
<comment type="function">
    <text evidence="1">Catalyzes the transfer of a geranylgeranyl moiety from geranylgeranyl diphosphate to both cysteines of Rab proteins with the C-terminal sequence -XXCC, -XCXC and -CCXX, such as RAB1A, RAB3A, RAB5A and RAB7A.</text>
</comment>
<name>E2BPG2_HARSA</name>
<comment type="catalytic activity">
    <reaction evidence="10 13">
        <text>geranylgeranyl diphosphate + L-cysteinyl-[protein] = S-geranylgeranyl-L-cysteinyl-[protein] + diphosphate</text>
        <dbReference type="Rhea" id="RHEA:21240"/>
        <dbReference type="Rhea" id="RHEA-COMP:10131"/>
        <dbReference type="Rhea" id="RHEA-COMP:11537"/>
        <dbReference type="ChEBI" id="CHEBI:29950"/>
        <dbReference type="ChEBI" id="CHEBI:33019"/>
        <dbReference type="ChEBI" id="CHEBI:57533"/>
        <dbReference type="ChEBI" id="CHEBI:86021"/>
        <dbReference type="EC" id="2.5.1.60"/>
    </reaction>
</comment>
<keyword evidence="5 13" id="KW-0637">Prenyltransferase</keyword>
<dbReference type="GO" id="GO:0004663">
    <property type="term" value="F:Rab geranylgeranyltransferase activity"/>
    <property type="evidence" value="ECO:0007669"/>
    <property type="project" value="UniProtKB-UniRule"/>
</dbReference>
<dbReference type="InterPro" id="IPR045089">
    <property type="entry name" value="PGGT1B-like"/>
</dbReference>
<keyword evidence="4" id="KW-0597">Phosphoprotein</keyword>
<dbReference type="EC" id="2.5.1.60" evidence="3 13"/>